<reference evidence="3 4" key="1">
    <citation type="submission" date="2016-06" db="EMBL/GenBank/DDBJ databases">
        <authorList>
            <person name="Kjaerup R.B."/>
            <person name="Dalgaard T.S."/>
            <person name="Juul-Madsen H.R."/>
        </authorList>
    </citation>
    <scope>NUCLEOTIDE SEQUENCE [LARGE SCALE GENOMIC DNA]</scope>
    <source>
        <strain evidence="3 4">DSM 43904</strain>
    </source>
</reference>
<evidence type="ECO:0000313" key="4">
    <source>
        <dbReference type="Proteomes" id="UP000198217"/>
    </source>
</evidence>
<comment type="similarity">
    <text evidence="1">Belongs to the aldolase class II family.</text>
</comment>
<feature type="domain" description="Class II aldolase/adducin N-terminal" evidence="2">
    <location>
        <begin position="19"/>
        <end position="199"/>
    </location>
</feature>
<dbReference type="InterPro" id="IPR036409">
    <property type="entry name" value="Aldolase_II/adducin_N_sf"/>
</dbReference>
<evidence type="ECO:0000256" key="1">
    <source>
        <dbReference type="ARBA" id="ARBA00037961"/>
    </source>
</evidence>
<evidence type="ECO:0000313" key="3">
    <source>
        <dbReference type="EMBL" id="SCG47002.1"/>
    </source>
</evidence>
<dbReference type="Proteomes" id="UP000198217">
    <property type="component" value="Chromosome I"/>
</dbReference>
<dbReference type="PANTHER" id="PTHR10672:SF3">
    <property type="entry name" value="PROTEIN HU-LI TAI SHAO"/>
    <property type="match status" value="1"/>
</dbReference>
<sequence>MNAPRTERSPEEERQHRKRQLAATLRIFARLGFDEGAGGHVTARDPIRPDHFWINRFGQHFGHVRVSDLLLVDHAGAVVAGTGTINPAGYAIHSQIHLARPDVVAAAHTHSTYGRAWSTLGRPLDPITQDACAFYEDHEVHEHYSGVVLDPAEGKRIAGTLGDRKAVILRNHGLLTVGGSVAEAAWWFVSMDRCCQVQLLAEAAGRPVLVDPDDARATRDTIGTPALGRLNFRPLYADVVRAEPDLLD</sequence>
<dbReference type="SUPFAM" id="SSF53639">
    <property type="entry name" value="AraD/HMP-PK domain-like"/>
    <property type="match status" value="1"/>
</dbReference>
<dbReference type="FunFam" id="3.40.225.10:FF:000009">
    <property type="entry name" value="Class II aldolase/adducin N-terminal"/>
    <property type="match status" value="1"/>
</dbReference>
<protein>
    <submittedName>
        <fullName evidence="3">Ribulose-5-phosphate 4-epimerase/Fuculose-1-phosphate aldolase</fullName>
    </submittedName>
</protein>
<dbReference type="InterPro" id="IPR001303">
    <property type="entry name" value="Aldolase_II/adducin_N"/>
</dbReference>
<accession>A0A1C5HLW2</accession>
<dbReference type="NCBIfam" id="NF004855">
    <property type="entry name" value="PRK06208.1"/>
    <property type="match status" value="1"/>
</dbReference>
<dbReference type="PANTHER" id="PTHR10672">
    <property type="entry name" value="ADDUCIN"/>
    <property type="match status" value="1"/>
</dbReference>
<dbReference type="SMART" id="SM01007">
    <property type="entry name" value="Aldolase_II"/>
    <property type="match status" value="1"/>
</dbReference>
<dbReference type="Gene3D" id="3.40.225.10">
    <property type="entry name" value="Class II aldolase/adducin N-terminal domain"/>
    <property type="match status" value="1"/>
</dbReference>
<dbReference type="AlphaFoldDB" id="A0A1C5HLW2"/>
<organism evidence="3 4">
    <name type="scientific">Micromonospora echinaurantiaca</name>
    <dbReference type="NCBI Taxonomy" id="47857"/>
    <lineage>
        <taxon>Bacteria</taxon>
        <taxon>Bacillati</taxon>
        <taxon>Actinomycetota</taxon>
        <taxon>Actinomycetes</taxon>
        <taxon>Micromonosporales</taxon>
        <taxon>Micromonosporaceae</taxon>
        <taxon>Micromonospora</taxon>
    </lineage>
</organism>
<dbReference type="GO" id="GO:0005856">
    <property type="term" value="C:cytoskeleton"/>
    <property type="evidence" value="ECO:0007669"/>
    <property type="project" value="TreeGrafter"/>
</dbReference>
<dbReference type="EMBL" id="LT607750">
    <property type="protein sequence ID" value="SCG47002.1"/>
    <property type="molecule type" value="Genomic_DNA"/>
</dbReference>
<dbReference type="GO" id="GO:0051015">
    <property type="term" value="F:actin filament binding"/>
    <property type="evidence" value="ECO:0007669"/>
    <property type="project" value="TreeGrafter"/>
</dbReference>
<name>A0A1C5HLW2_9ACTN</name>
<dbReference type="InterPro" id="IPR051017">
    <property type="entry name" value="Aldolase-II_Adducin_sf"/>
</dbReference>
<dbReference type="Pfam" id="PF00596">
    <property type="entry name" value="Aldolase_II"/>
    <property type="match status" value="1"/>
</dbReference>
<evidence type="ECO:0000259" key="2">
    <source>
        <dbReference type="SMART" id="SM01007"/>
    </source>
</evidence>
<proteinExistence type="inferred from homology"/>
<gene>
    <name evidence="3" type="ORF">GA0070609_1861</name>
</gene>
<keyword evidence="4" id="KW-1185">Reference proteome</keyword>